<dbReference type="GO" id="GO:0001940">
    <property type="term" value="C:male pronucleus"/>
    <property type="evidence" value="ECO:0000318"/>
    <property type="project" value="GO_Central"/>
</dbReference>
<dbReference type="Ensembl" id="ENSLOCT00000020170.1">
    <property type="protein sequence ID" value="ENSLOCP00000020137.1"/>
    <property type="gene ID" value="ENSLOCG00000016315.1"/>
</dbReference>
<dbReference type="GO" id="GO:0042585">
    <property type="term" value="C:germinal vesicle"/>
    <property type="evidence" value="ECO:0000318"/>
    <property type="project" value="GO_Central"/>
</dbReference>
<dbReference type="GO" id="GO:0044727">
    <property type="term" value="P:epigenetic programing of male pronucleus"/>
    <property type="evidence" value="ECO:0000318"/>
    <property type="project" value="GO_Central"/>
</dbReference>
<dbReference type="GO" id="GO:0001939">
    <property type="term" value="C:female pronucleus"/>
    <property type="evidence" value="ECO:0000318"/>
    <property type="project" value="GO_Central"/>
</dbReference>
<reference evidence="6" key="1">
    <citation type="submission" date="2011-12" db="EMBL/GenBank/DDBJ databases">
        <title>The Draft Genome of Lepisosteus oculatus.</title>
        <authorList>
            <consortium name="The Broad Institute Genome Assembly &amp; Analysis Group"/>
            <consortium name="Computational R&amp;D Group"/>
            <consortium name="and Sequencing Platform"/>
            <person name="Di Palma F."/>
            <person name="Alfoldi J."/>
            <person name="Johnson J."/>
            <person name="Berlin A."/>
            <person name="Gnerre S."/>
            <person name="Jaffe D."/>
            <person name="MacCallum I."/>
            <person name="Young S."/>
            <person name="Walker B.J."/>
            <person name="Lander E.S."/>
            <person name="Lindblad-Toh K."/>
        </authorList>
    </citation>
    <scope>NUCLEOTIDE SEQUENCE [LARGE SCALE GENOMIC DNA]</scope>
</reference>
<dbReference type="GO" id="GO:0003682">
    <property type="term" value="F:chromatin binding"/>
    <property type="evidence" value="ECO:0000318"/>
    <property type="project" value="GO_Central"/>
</dbReference>
<dbReference type="eggNOG" id="ENOG502S008">
    <property type="taxonomic scope" value="Eukaryota"/>
</dbReference>
<reference evidence="5" key="2">
    <citation type="submission" date="2025-08" db="UniProtKB">
        <authorList>
            <consortium name="Ensembl"/>
        </authorList>
    </citation>
    <scope>IDENTIFICATION</scope>
</reference>
<dbReference type="PANTHER" id="PTHR35678">
    <property type="entry name" value="PROTEIN STPG4"/>
    <property type="match status" value="1"/>
</dbReference>
<dbReference type="HOGENOM" id="CLU_085743_0_0_1"/>
<dbReference type="GO" id="GO:0005737">
    <property type="term" value="C:cytoplasm"/>
    <property type="evidence" value="ECO:0007669"/>
    <property type="project" value="UniProtKB-SubCell"/>
</dbReference>
<dbReference type="InterPro" id="IPR010736">
    <property type="entry name" value="SHIPPO-rpt"/>
</dbReference>
<keyword evidence="6" id="KW-1185">Reference proteome</keyword>
<reference evidence="5" key="3">
    <citation type="submission" date="2025-09" db="UniProtKB">
        <authorList>
            <consortium name="Ensembl"/>
        </authorList>
    </citation>
    <scope>IDENTIFICATION</scope>
</reference>
<organism evidence="5 6">
    <name type="scientific">Lepisosteus oculatus</name>
    <name type="common">Spotted gar</name>
    <dbReference type="NCBI Taxonomy" id="7918"/>
    <lineage>
        <taxon>Eukaryota</taxon>
        <taxon>Metazoa</taxon>
        <taxon>Chordata</taxon>
        <taxon>Craniata</taxon>
        <taxon>Vertebrata</taxon>
        <taxon>Euteleostomi</taxon>
        <taxon>Actinopterygii</taxon>
        <taxon>Neopterygii</taxon>
        <taxon>Holostei</taxon>
        <taxon>Semionotiformes</taxon>
        <taxon>Lepisosteidae</taxon>
        <taxon>Lepisosteus</taxon>
    </lineage>
</organism>
<evidence type="ECO:0000256" key="1">
    <source>
        <dbReference type="ARBA" id="ARBA00004123"/>
    </source>
</evidence>
<keyword evidence="3" id="KW-0963">Cytoplasm</keyword>
<comment type="subcellular location">
    <subcellularLocation>
        <location evidence="2">Cytoplasm</location>
    </subcellularLocation>
    <subcellularLocation>
        <location evidence="1">Nucleus</location>
    </subcellularLocation>
</comment>
<name>W5NHM8_LEPOC</name>
<proteinExistence type="predicted"/>
<dbReference type="AlphaFoldDB" id="W5NHM8"/>
<evidence type="ECO:0000313" key="5">
    <source>
        <dbReference type="Ensembl" id="ENSLOCP00000020137.1"/>
    </source>
</evidence>
<dbReference type="InParanoid" id="W5NHM8"/>
<evidence type="ECO:0000256" key="4">
    <source>
        <dbReference type="ARBA" id="ARBA00023242"/>
    </source>
</evidence>
<sequence length="207" mass="23660">ERDGWWRSEIKDSPNPGSYHIKDFIEESRLNPVKITYSFKGSGRKYPVGVVRKGDFLLPGAYSLTNFVQQAEKRNATYCFKNSPRPNNFTLGIRDKDIDVSPCHYNVTEKPVVKLPCNHVMFRSAVQRLTFIPKEGPAPGQYHVTKQSGQHAITSCFRSTVPRLVTPRSKTPGPGTYEPLWQTTWLLKRGSATERVHGLFFRNMLEM</sequence>
<dbReference type="PANTHER" id="PTHR35678:SF1">
    <property type="entry name" value="PROTEIN STPG4"/>
    <property type="match status" value="1"/>
</dbReference>
<keyword evidence="4" id="KW-0539">Nucleus</keyword>
<evidence type="ECO:0000256" key="3">
    <source>
        <dbReference type="ARBA" id="ARBA00022490"/>
    </source>
</evidence>
<dbReference type="GeneTree" id="ENSGT00940000167263"/>
<dbReference type="Bgee" id="ENSLOCG00000016315">
    <property type="expression patterns" value="Expressed in embryo and 4 other cell types or tissues"/>
</dbReference>
<protein>
    <submittedName>
        <fullName evidence="5">Si:ch211-93n23.7</fullName>
    </submittedName>
</protein>
<dbReference type="EMBL" id="AHAT01001678">
    <property type="status" value="NOT_ANNOTATED_CDS"/>
    <property type="molecule type" value="Genomic_DNA"/>
</dbReference>
<accession>W5NHM8</accession>
<evidence type="ECO:0000256" key="2">
    <source>
        <dbReference type="ARBA" id="ARBA00004496"/>
    </source>
</evidence>
<dbReference type="OMA" id="PCHYNVT"/>
<evidence type="ECO:0000313" key="6">
    <source>
        <dbReference type="Proteomes" id="UP000018468"/>
    </source>
</evidence>
<dbReference type="Pfam" id="PF07004">
    <property type="entry name" value="SHIPPO-rpt"/>
    <property type="match status" value="2"/>
</dbReference>
<dbReference type="Proteomes" id="UP000018468">
    <property type="component" value="Linkage group LG16"/>
</dbReference>
<dbReference type="GO" id="GO:0042393">
    <property type="term" value="F:histone binding"/>
    <property type="evidence" value="ECO:0000318"/>
    <property type="project" value="GO_Central"/>
</dbReference>